<feature type="domain" description="Ig-like" evidence="11">
    <location>
        <begin position="22"/>
        <end position="125"/>
    </location>
</feature>
<dbReference type="Gene3D" id="2.60.40.10">
    <property type="entry name" value="Immunoglobulins"/>
    <property type="match status" value="1"/>
</dbReference>
<evidence type="ECO:0000256" key="6">
    <source>
        <dbReference type="ARBA" id="ARBA00023136"/>
    </source>
</evidence>
<dbReference type="GO" id="GO:0005886">
    <property type="term" value="C:plasma membrane"/>
    <property type="evidence" value="ECO:0007669"/>
    <property type="project" value="TreeGrafter"/>
</dbReference>
<dbReference type="InterPro" id="IPR023415">
    <property type="entry name" value="LDLR_class-A_CS"/>
</dbReference>
<evidence type="ECO:0000313" key="13">
    <source>
        <dbReference type="Proteomes" id="UP000027135"/>
    </source>
</evidence>
<evidence type="ECO:0000313" key="12">
    <source>
        <dbReference type="EMBL" id="KDR10188.1"/>
    </source>
</evidence>
<dbReference type="SMART" id="SM00192">
    <property type="entry name" value="LDLa"/>
    <property type="match status" value="1"/>
</dbReference>
<keyword evidence="6 9" id="KW-0472">Membrane</keyword>
<feature type="signal peptide" evidence="10">
    <location>
        <begin position="1"/>
        <end position="23"/>
    </location>
</feature>
<feature type="disulfide bond" evidence="8">
    <location>
        <begin position="144"/>
        <end position="162"/>
    </location>
</feature>
<dbReference type="InterPro" id="IPR036055">
    <property type="entry name" value="LDL_receptor-like_sf"/>
</dbReference>
<evidence type="ECO:0000256" key="2">
    <source>
        <dbReference type="ARBA" id="ARBA00004308"/>
    </source>
</evidence>
<reference evidence="12 13" key="1">
    <citation type="journal article" date="2014" name="Nat. Commun.">
        <title>Molecular traces of alternative social organization in a termite genome.</title>
        <authorList>
            <person name="Terrapon N."/>
            <person name="Li C."/>
            <person name="Robertson H.M."/>
            <person name="Ji L."/>
            <person name="Meng X."/>
            <person name="Booth W."/>
            <person name="Chen Z."/>
            <person name="Childers C.P."/>
            <person name="Glastad K.M."/>
            <person name="Gokhale K."/>
            <person name="Gowin J."/>
            <person name="Gronenberg W."/>
            <person name="Hermansen R.A."/>
            <person name="Hu H."/>
            <person name="Hunt B.G."/>
            <person name="Huylmans A.K."/>
            <person name="Khalil S.M."/>
            <person name="Mitchell R.D."/>
            <person name="Munoz-Torres M.C."/>
            <person name="Mustard J.A."/>
            <person name="Pan H."/>
            <person name="Reese J.T."/>
            <person name="Scharf M.E."/>
            <person name="Sun F."/>
            <person name="Vogel H."/>
            <person name="Xiao J."/>
            <person name="Yang W."/>
            <person name="Yang Z."/>
            <person name="Yang Z."/>
            <person name="Zhou J."/>
            <person name="Zhu J."/>
            <person name="Brent C.S."/>
            <person name="Elsik C.G."/>
            <person name="Goodisman M.A."/>
            <person name="Liberles D.A."/>
            <person name="Roe R.M."/>
            <person name="Vargo E.L."/>
            <person name="Vilcinskas A."/>
            <person name="Wang J."/>
            <person name="Bornberg-Bauer E."/>
            <person name="Korb J."/>
            <person name="Zhang G."/>
            <person name="Liebig J."/>
        </authorList>
    </citation>
    <scope>NUCLEOTIDE SEQUENCE [LARGE SCALE GENOMIC DNA]</scope>
    <source>
        <tissue evidence="12">Whole organism</tissue>
    </source>
</reference>
<dbReference type="Pfam" id="PF07679">
    <property type="entry name" value="I-set"/>
    <property type="match status" value="1"/>
</dbReference>
<evidence type="ECO:0000256" key="7">
    <source>
        <dbReference type="ARBA" id="ARBA00023157"/>
    </source>
</evidence>
<keyword evidence="7 8" id="KW-1015">Disulfide bond</keyword>
<dbReference type="AlphaFoldDB" id="A0A067QW73"/>
<evidence type="ECO:0000256" key="1">
    <source>
        <dbReference type="ARBA" id="ARBA00004167"/>
    </source>
</evidence>
<dbReference type="eggNOG" id="ENOG502S5E1">
    <property type="taxonomic scope" value="Eukaryota"/>
</dbReference>
<name>A0A067QW73_ZOONE</name>
<dbReference type="InterPro" id="IPR003599">
    <property type="entry name" value="Ig_sub"/>
</dbReference>
<feature type="transmembrane region" description="Helical" evidence="9">
    <location>
        <begin position="245"/>
        <end position="269"/>
    </location>
</feature>
<dbReference type="InterPro" id="IPR050685">
    <property type="entry name" value="LDLR"/>
</dbReference>
<dbReference type="EMBL" id="KK853180">
    <property type="protein sequence ID" value="KDR10188.1"/>
    <property type="molecule type" value="Genomic_DNA"/>
</dbReference>
<proteinExistence type="predicted"/>
<comment type="subcellular location">
    <subcellularLocation>
        <location evidence="2">Endomembrane system</location>
    </subcellularLocation>
    <subcellularLocation>
        <location evidence="1">Membrane</location>
        <topology evidence="1">Single-pass membrane protein</topology>
    </subcellularLocation>
</comment>
<organism evidence="12 13">
    <name type="scientific">Zootermopsis nevadensis</name>
    <name type="common">Dampwood termite</name>
    <dbReference type="NCBI Taxonomy" id="136037"/>
    <lineage>
        <taxon>Eukaryota</taxon>
        <taxon>Metazoa</taxon>
        <taxon>Ecdysozoa</taxon>
        <taxon>Arthropoda</taxon>
        <taxon>Hexapoda</taxon>
        <taxon>Insecta</taxon>
        <taxon>Pterygota</taxon>
        <taxon>Neoptera</taxon>
        <taxon>Polyneoptera</taxon>
        <taxon>Dictyoptera</taxon>
        <taxon>Blattodea</taxon>
        <taxon>Blattoidea</taxon>
        <taxon>Termitoidae</taxon>
        <taxon>Termopsidae</taxon>
        <taxon>Zootermopsis</taxon>
    </lineage>
</organism>
<accession>A0A067QW73</accession>
<dbReference type="GO" id="GO:0012505">
    <property type="term" value="C:endomembrane system"/>
    <property type="evidence" value="ECO:0007669"/>
    <property type="project" value="UniProtKB-SubCell"/>
</dbReference>
<dbReference type="InterPro" id="IPR013098">
    <property type="entry name" value="Ig_I-set"/>
</dbReference>
<feature type="chain" id="PRO_5001644389" evidence="10">
    <location>
        <begin position="24"/>
        <end position="597"/>
    </location>
</feature>
<keyword evidence="4" id="KW-0677">Repeat</keyword>
<dbReference type="SUPFAM" id="SSF57424">
    <property type="entry name" value="LDL receptor-like module"/>
    <property type="match status" value="1"/>
</dbReference>
<dbReference type="PROSITE" id="PS50068">
    <property type="entry name" value="LDLRA_2"/>
    <property type="match status" value="1"/>
</dbReference>
<dbReference type="InterPro" id="IPR007110">
    <property type="entry name" value="Ig-like_dom"/>
</dbReference>
<sequence length="597" mass="66114">MAVFMYMLFAFTLVSHFLWKCPGQLTKQLYGLEFSSSQLSTGQPIVLRKGDMLNLTCKVTSASNISVPRFEIAIHTPYYSQNSMNRVLQNKGYNTVNIVVQNLQESDSGDYKCEAINDEEQMQFHLALLVIVKHKKCGPHFFQCLNGVCIMRRYLCDGFRDCRDGEDEYEEECGPNPCKSKLHCDDHRCIPIDWCCDTYHDSNCTVRVLPSCCLQLSKSIMDLDAYANEPPPQGLSDMGFLQNTLYTVVGCSMAFMFIVTILVVAICRVHMKRSLLLSRCSGARSGNRAPQQHHHHHGLQHMPLYDLDVRLNRSLYPHSSSVSPHTGLSVTYNINNGVQFMRRPMNPPPYCEIVASPPREGPPPPYISHENLPCAGPEARSIAHNSADDIPGERDSLLDSGRGLESIENTQLRGDSEYLNVLAGTVFISSQQPMQEVDRNCQVGNAISLTINSDHDAVLGPDTICSFGNDERVSELSVESGISCENLVVAPNVPDAHEITLNNVSVPDKSSAKTSTAVNTVSCTTHNDSSFSMVCDSQENPLHCLHDSFIMVHTNSADLNPRILGAATHLASVKSTDTSVPTLTLENYARTKTDSED</sequence>
<keyword evidence="3 9" id="KW-0812">Transmembrane</keyword>
<dbReference type="InParanoid" id="A0A067QW73"/>
<evidence type="ECO:0000256" key="4">
    <source>
        <dbReference type="ARBA" id="ARBA00022737"/>
    </source>
</evidence>
<dbReference type="InterPro" id="IPR013783">
    <property type="entry name" value="Ig-like_fold"/>
</dbReference>
<dbReference type="SMART" id="SM00409">
    <property type="entry name" value="IG"/>
    <property type="match status" value="1"/>
</dbReference>
<evidence type="ECO:0000259" key="11">
    <source>
        <dbReference type="PROSITE" id="PS50835"/>
    </source>
</evidence>
<keyword evidence="5 9" id="KW-1133">Transmembrane helix</keyword>
<keyword evidence="12" id="KW-0449">Lipoprotein</keyword>
<protein>
    <submittedName>
        <fullName evidence="12">Low-density lipoprotein receptor class A domain-containing protein 3</fullName>
    </submittedName>
</protein>
<dbReference type="Proteomes" id="UP000027135">
    <property type="component" value="Unassembled WGS sequence"/>
</dbReference>
<keyword evidence="10" id="KW-0732">Signal</keyword>
<keyword evidence="12" id="KW-0675">Receptor</keyword>
<dbReference type="Pfam" id="PF00057">
    <property type="entry name" value="Ldl_recept_a"/>
    <property type="match status" value="1"/>
</dbReference>
<evidence type="ECO:0000256" key="3">
    <source>
        <dbReference type="ARBA" id="ARBA00022692"/>
    </source>
</evidence>
<dbReference type="PROSITE" id="PS01209">
    <property type="entry name" value="LDLRA_1"/>
    <property type="match status" value="1"/>
</dbReference>
<comment type="caution">
    <text evidence="8">Lacks conserved residue(s) required for the propagation of feature annotation.</text>
</comment>
<evidence type="ECO:0000256" key="5">
    <source>
        <dbReference type="ARBA" id="ARBA00022989"/>
    </source>
</evidence>
<dbReference type="InterPro" id="IPR036179">
    <property type="entry name" value="Ig-like_dom_sf"/>
</dbReference>
<evidence type="ECO:0000256" key="8">
    <source>
        <dbReference type="PROSITE-ProRule" id="PRU00124"/>
    </source>
</evidence>
<keyword evidence="13" id="KW-1185">Reference proteome</keyword>
<evidence type="ECO:0000256" key="10">
    <source>
        <dbReference type="SAM" id="SignalP"/>
    </source>
</evidence>
<dbReference type="InterPro" id="IPR002172">
    <property type="entry name" value="LDrepeatLR_classA_rpt"/>
</dbReference>
<feature type="disulfide bond" evidence="8">
    <location>
        <begin position="137"/>
        <end position="149"/>
    </location>
</feature>
<dbReference type="SUPFAM" id="SSF48726">
    <property type="entry name" value="Immunoglobulin"/>
    <property type="match status" value="1"/>
</dbReference>
<dbReference type="Gene3D" id="4.10.400.10">
    <property type="entry name" value="Low-density Lipoprotein Receptor"/>
    <property type="match status" value="1"/>
</dbReference>
<dbReference type="PROSITE" id="PS50835">
    <property type="entry name" value="IG_LIKE"/>
    <property type="match status" value="1"/>
</dbReference>
<evidence type="ECO:0000256" key="9">
    <source>
        <dbReference type="SAM" id="Phobius"/>
    </source>
</evidence>
<dbReference type="STRING" id="136037.A0A067QW73"/>
<gene>
    <name evidence="12" type="ORF">L798_15598</name>
</gene>
<dbReference type="GO" id="GO:0016192">
    <property type="term" value="P:vesicle-mediated transport"/>
    <property type="evidence" value="ECO:0007669"/>
    <property type="project" value="UniProtKB-ARBA"/>
</dbReference>
<dbReference type="CDD" id="cd00112">
    <property type="entry name" value="LDLa"/>
    <property type="match status" value="1"/>
</dbReference>
<dbReference type="PANTHER" id="PTHR24270">
    <property type="entry name" value="LOW-DENSITY LIPOPROTEIN RECEPTOR-RELATED"/>
    <property type="match status" value="1"/>
</dbReference>
<dbReference type="OrthoDB" id="2019384at2759"/>